<evidence type="ECO:0000313" key="2">
    <source>
        <dbReference type="Proteomes" id="UP000782705"/>
    </source>
</evidence>
<reference evidence="1 2" key="1">
    <citation type="submission" date="2016-06" db="EMBL/GenBank/DDBJ databases">
        <title>Four novel species of enterococci isolated from chicken manure.</title>
        <authorList>
            <person name="Van Tyne D."/>
        </authorList>
    </citation>
    <scope>NUCLEOTIDE SEQUENCE [LARGE SCALE GENOMIC DNA]</scope>
    <source>
        <strain evidence="1 2">CU12B</strain>
    </source>
</reference>
<proteinExistence type="predicted"/>
<dbReference type="RefSeq" id="WP_161903385.1">
    <property type="nucleotide sequence ID" value="NZ_MAEL01000062.1"/>
</dbReference>
<accession>A0ABQ6YVV2</accession>
<evidence type="ECO:0000313" key="1">
    <source>
        <dbReference type="EMBL" id="KAF1301063.1"/>
    </source>
</evidence>
<comment type="caution">
    <text evidence="1">The sequence shown here is derived from an EMBL/GenBank/DDBJ whole genome shotgun (WGS) entry which is preliminary data.</text>
</comment>
<gene>
    <name evidence="1" type="ORF">BAU17_09585</name>
</gene>
<dbReference type="EMBL" id="MAEL01000062">
    <property type="protein sequence ID" value="KAF1301063.1"/>
    <property type="molecule type" value="Genomic_DNA"/>
</dbReference>
<protein>
    <submittedName>
        <fullName evidence="1">Uncharacterized protein</fullName>
    </submittedName>
</protein>
<dbReference type="Proteomes" id="UP000782705">
    <property type="component" value="Unassembled WGS sequence"/>
</dbReference>
<name>A0ABQ6YVV2_9ENTE</name>
<sequence>MKKKQLEKLKKQFRPSFETARKMLFDEMEKQTLAKHGLTIQVSIKPTNQSEMAIELVGETTRDQVISVPLDENFNTVVKRIQNQEKGLLTRFSENLADEVANYWAEPVTVAQPEPVEEAVSENVQEISDGMTFAEFTEKMTAFPKFQVHQTADDVQVVEKTPKEERLLATISMKEKDNFTIEAALERKYKLKLDVIPVIETFAKTEITHR</sequence>
<keyword evidence="2" id="KW-1185">Reference proteome</keyword>
<organism evidence="1 2">
    <name type="scientific">Candidatus Enterococcus willemsii</name>
    <dbReference type="NCBI Taxonomy" id="1857215"/>
    <lineage>
        <taxon>Bacteria</taxon>
        <taxon>Bacillati</taxon>
        <taxon>Bacillota</taxon>
        <taxon>Bacilli</taxon>
        <taxon>Lactobacillales</taxon>
        <taxon>Enterococcaceae</taxon>
        <taxon>Enterococcus</taxon>
    </lineage>
</organism>